<comment type="caution">
    <text evidence="3">The sequence shown here is derived from an EMBL/GenBank/DDBJ whole genome shotgun (WGS) entry which is preliminary data.</text>
</comment>
<dbReference type="AlphaFoldDB" id="A0AAD2PY98"/>
<reference evidence="3" key="1">
    <citation type="submission" date="2023-08" db="EMBL/GenBank/DDBJ databases">
        <authorList>
            <person name="Audoor S."/>
            <person name="Bilcke G."/>
        </authorList>
    </citation>
    <scope>NUCLEOTIDE SEQUENCE</scope>
</reference>
<protein>
    <submittedName>
        <fullName evidence="3">Uncharacterized protein</fullName>
    </submittedName>
</protein>
<feature type="compositionally biased region" description="Basic and acidic residues" evidence="2">
    <location>
        <begin position="355"/>
        <end position="367"/>
    </location>
</feature>
<feature type="compositionally biased region" description="Basic and acidic residues" evidence="2">
    <location>
        <begin position="561"/>
        <end position="570"/>
    </location>
</feature>
<evidence type="ECO:0000256" key="2">
    <source>
        <dbReference type="SAM" id="MobiDB-lite"/>
    </source>
</evidence>
<feature type="region of interest" description="Disordered" evidence="2">
    <location>
        <begin position="333"/>
        <end position="407"/>
    </location>
</feature>
<proteinExistence type="predicted"/>
<gene>
    <name evidence="3" type="ORF">CYCCA115_LOCUS23815</name>
</gene>
<feature type="compositionally biased region" description="Basic and acidic residues" evidence="2">
    <location>
        <begin position="447"/>
        <end position="456"/>
    </location>
</feature>
<feature type="compositionally biased region" description="Low complexity" evidence="2">
    <location>
        <begin position="220"/>
        <end position="239"/>
    </location>
</feature>
<evidence type="ECO:0000313" key="4">
    <source>
        <dbReference type="Proteomes" id="UP001295423"/>
    </source>
</evidence>
<feature type="region of interest" description="Disordered" evidence="2">
    <location>
        <begin position="427"/>
        <end position="570"/>
    </location>
</feature>
<feature type="compositionally biased region" description="Basic and acidic residues" evidence="2">
    <location>
        <begin position="383"/>
        <end position="394"/>
    </location>
</feature>
<feature type="compositionally biased region" description="Polar residues" evidence="2">
    <location>
        <begin position="240"/>
        <end position="258"/>
    </location>
</feature>
<feature type="compositionally biased region" description="Polar residues" evidence="2">
    <location>
        <begin position="269"/>
        <end position="293"/>
    </location>
</feature>
<feature type="region of interest" description="Disordered" evidence="2">
    <location>
        <begin position="31"/>
        <end position="293"/>
    </location>
</feature>
<keyword evidence="4" id="KW-1185">Reference proteome</keyword>
<name>A0AAD2PY98_9STRA</name>
<accession>A0AAD2PY98</accession>
<evidence type="ECO:0000256" key="1">
    <source>
        <dbReference type="SAM" id="Coils"/>
    </source>
</evidence>
<dbReference type="EMBL" id="CAKOGP040002424">
    <property type="protein sequence ID" value="CAJ1969644.1"/>
    <property type="molecule type" value="Genomic_DNA"/>
</dbReference>
<keyword evidence="1" id="KW-0175">Coiled coil</keyword>
<organism evidence="3 4">
    <name type="scientific">Cylindrotheca closterium</name>
    <dbReference type="NCBI Taxonomy" id="2856"/>
    <lineage>
        <taxon>Eukaryota</taxon>
        <taxon>Sar</taxon>
        <taxon>Stramenopiles</taxon>
        <taxon>Ochrophyta</taxon>
        <taxon>Bacillariophyta</taxon>
        <taxon>Bacillariophyceae</taxon>
        <taxon>Bacillariophycidae</taxon>
        <taxon>Bacillariales</taxon>
        <taxon>Bacillariaceae</taxon>
        <taxon>Cylindrotheca</taxon>
    </lineage>
</organism>
<feature type="compositionally biased region" description="Polar residues" evidence="2">
    <location>
        <begin position="44"/>
        <end position="55"/>
    </location>
</feature>
<feature type="compositionally biased region" description="Basic and acidic residues" evidence="2">
    <location>
        <begin position="510"/>
        <end position="521"/>
    </location>
</feature>
<feature type="compositionally biased region" description="Low complexity" evidence="2">
    <location>
        <begin position="150"/>
        <end position="161"/>
    </location>
</feature>
<feature type="compositionally biased region" description="Basic and acidic residues" evidence="2">
    <location>
        <begin position="478"/>
        <end position="493"/>
    </location>
</feature>
<evidence type="ECO:0000313" key="3">
    <source>
        <dbReference type="EMBL" id="CAJ1969644.1"/>
    </source>
</evidence>
<feature type="compositionally biased region" description="Polar residues" evidence="2">
    <location>
        <begin position="551"/>
        <end position="560"/>
    </location>
</feature>
<dbReference type="Proteomes" id="UP001295423">
    <property type="component" value="Unassembled WGS sequence"/>
</dbReference>
<feature type="compositionally biased region" description="Basic and acidic residues" evidence="2">
    <location>
        <begin position="200"/>
        <end position="215"/>
    </location>
</feature>
<sequence length="640" mass="70022">MVIQKDMPVLAPPGPNNSYLQYNTSFSTLPSKIKAPSRLRKNAPTRSNSVRSARSTRTEDRVDVEAYDPFNDEREDIEDSRSLFSEESSRDLWPQMPLSISQKDDDYLPETGPTGTPKRKKTGSTPFKSPKPSKDDDEGFSDGFRVSYTSSIPQPRSSVSSGGNLTKKENNNTGSHPFDESRASSATTTTTPIRVSKPSVLDKYKPSGQEAREGFGFHASQPSPRRLSQSSVSSGKLVSANETEPTNGFRSSFSSAFTPQGGARLSIGSAHTSQAADDNGSVASASQRSTKSSVFNKYTANLSQGTEKHNAPKMVVTPLRVKKSSISNRYLSAVASKGDDPSNSVKPEVTPNVDEPAKTEENVKTDFGKVGARRRSSSFSTAKTDDPAKVEMPAKTKPGKLGPHLLRSSSFSKAKMEEAAKIEVSVKNKPGKVGPHLLRSSSFSTAKMEEPAKTEEPAEIDFGKIGAPRRSSSFSTAKMDEPAKVEVPAKTEPGKLGAHLPRSSSFSTAKMEEPAKSEVPAKTETAGTHLRSSSFSSVPKMWLPPKEQSKKTSVPYSKNSASKEENDTEKMIESRITLEMSKMKIQFDEEVQRIEEQMEQKYKNRIEALEEKTEKMNKIIGKMISKRKSMDNTDMDRVAV</sequence>
<feature type="coiled-coil region" evidence="1">
    <location>
        <begin position="584"/>
        <end position="619"/>
    </location>
</feature>